<name>A0A1A8N3W5_9TELE</name>
<feature type="non-terminal residue" evidence="1">
    <location>
        <position position="143"/>
    </location>
</feature>
<accession>A0A1A8N3W5</accession>
<sequence>LAVGYPRIPAEAELPIPDWLVRLTHPSPAKISLTAKVGLLNIRSFSGNRHLLQDIIKDRKLDFICFNETWQYPSHFSQLKDCTPPGFVYTSKPRELGRGGGLAMLYCETWKVLPGTLPPRMPRLQTTRPEPQHHCHHLSLPKV</sequence>
<evidence type="ECO:0008006" key="2">
    <source>
        <dbReference type="Google" id="ProtNLM"/>
    </source>
</evidence>
<evidence type="ECO:0000313" key="1">
    <source>
        <dbReference type="EMBL" id="SBR63795.1"/>
    </source>
</evidence>
<dbReference type="EMBL" id="HAEG01000591">
    <property type="protein sequence ID" value="SBR63795.1"/>
    <property type="molecule type" value="Transcribed_RNA"/>
</dbReference>
<gene>
    <name evidence="1" type="primary">Nfu_g_1_023603</name>
</gene>
<reference evidence="1" key="2">
    <citation type="submission" date="2016-06" db="EMBL/GenBank/DDBJ databases">
        <title>The genome of a short-lived fish provides insights into sex chromosome evolution and the genetic control of aging.</title>
        <authorList>
            <person name="Reichwald K."/>
            <person name="Felder M."/>
            <person name="Petzold A."/>
            <person name="Koch P."/>
            <person name="Groth M."/>
            <person name="Platzer M."/>
        </authorList>
    </citation>
    <scope>NUCLEOTIDE SEQUENCE</scope>
    <source>
        <tissue evidence="1">Brain</tissue>
    </source>
</reference>
<protein>
    <recommendedName>
        <fullName evidence="2">Endonuclease/exonuclease/phosphatase domain-containing protein</fullName>
    </recommendedName>
</protein>
<proteinExistence type="predicted"/>
<reference evidence="1" key="1">
    <citation type="submission" date="2016-05" db="EMBL/GenBank/DDBJ databases">
        <authorList>
            <person name="Lavstsen T."/>
            <person name="Jespersen J.S."/>
        </authorList>
    </citation>
    <scope>NUCLEOTIDE SEQUENCE</scope>
    <source>
        <tissue evidence="1">Brain</tissue>
    </source>
</reference>
<dbReference type="AlphaFoldDB" id="A0A1A8N3W5"/>
<dbReference type="InterPro" id="IPR036691">
    <property type="entry name" value="Endo/exonu/phosph_ase_sf"/>
</dbReference>
<dbReference type="SUPFAM" id="SSF56219">
    <property type="entry name" value="DNase I-like"/>
    <property type="match status" value="1"/>
</dbReference>
<organism evidence="1">
    <name type="scientific">Nothobranchius pienaari</name>
    <dbReference type="NCBI Taxonomy" id="704102"/>
    <lineage>
        <taxon>Eukaryota</taxon>
        <taxon>Metazoa</taxon>
        <taxon>Chordata</taxon>
        <taxon>Craniata</taxon>
        <taxon>Vertebrata</taxon>
        <taxon>Euteleostomi</taxon>
        <taxon>Actinopterygii</taxon>
        <taxon>Neopterygii</taxon>
        <taxon>Teleostei</taxon>
        <taxon>Neoteleostei</taxon>
        <taxon>Acanthomorphata</taxon>
        <taxon>Ovalentaria</taxon>
        <taxon>Atherinomorphae</taxon>
        <taxon>Cyprinodontiformes</taxon>
        <taxon>Nothobranchiidae</taxon>
        <taxon>Nothobranchius</taxon>
    </lineage>
</organism>
<dbReference type="Gene3D" id="3.60.10.10">
    <property type="entry name" value="Endonuclease/exonuclease/phosphatase"/>
    <property type="match status" value="1"/>
</dbReference>
<feature type="non-terminal residue" evidence="1">
    <location>
        <position position="1"/>
    </location>
</feature>